<dbReference type="InterPro" id="IPR013022">
    <property type="entry name" value="Xyl_isomerase-like_TIM-brl"/>
</dbReference>
<dbReference type="RefSeq" id="WP_224828014.1">
    <property type="nucleotide sequence ID" value="NZ_JAIVEF010000003.1"/>
</dbReference>
<dbReference type="Pfam" id="PF01261">
    <property type="entry name" value="AP_endonuc_2"/>
    <property type="match status" value="1"/>
</dbReference>
<comment type="caution">
    <text evidence="2">The sequence shown here is derived from an EMBL/GenBank/DDBJ whole genome shotgun (WGS) entry which is preliminary data.</text>
</comment>
<dbReference type="EMBL" id="JBHSJG010000005">
    <property type="protein sequence ID" value="MFC4986533.1"/>
    <property type="molecule type" value="Genomic_DNA"/>
</dbReference>
<gene>
    <name evidence="2" type="ORF">ACFPFO_01815</name>
</gene>
<dbReference type="Proteomes" id="UP001595925">
    <property type="component" value="Unassembled WGS sequence"/>
</dbReference>
<sequence>MTHSNDVSVQSVVFAERSLEEVLAAVERVGVDSLELWGRHLSPDDTEARIADGLAAIEDADATVRGHGVVDLSEPADVEEHVAFADRLGADYLTVNYPPDQDELTEELIARGEEYGIDVAIHNYSTVHHDDLSAVFVSIGDVRAVLSRYDHPRLGVCIDTGHFLVMDETPGEAIPEFGDRIVATHLKDVSEAELEDVPGAGELDLPSILGLLADHAPDAPLVIEYELPDDRAEEALAEAVENLRAARSGE</sequence>
<dbReference type="InterPro" id="IPR036237">
    <property type="entry name" value="Xyl_isomerase-like_sf"/>
</dbReference>
<dbReference type="GO" id="GO:0016853">
    <property type="term" value="F:isomerase activity"/>
    <property type="evidence" value="ECO:0007669"/>
    <property type="project" value="UniProtKB-KW"/>
</dbReference>
<keyword evidence="2" id="KW-0413">Isomerase</keyword>
<accession>A0ABD5QA33</accession>
<dbReference type="PANTHER" id="PTHR12110:SF41">
    <property type="entry name" value="INOSOSE DEHYDRATASE"/>
    <property type="match status" value="1"/>
</dbReference>
<evidence type="ECO:0000313" key="2">
    <source>
        <dbReference type="EMBL" id="MFC4986533.1"/>
    </source>
</evidence>
<proteinExistence type="predicted"/>
<dbReference type="InterPro" id="IPR050312">
    <property type="entry name" value="IolE/XylAMocC-like"/>
</dbReference>
<dbReference type="AlphaFoldDB" id="A0ABD5QA33"/>
<name>A0ABD5QA33_9EURY</name>
<keyword evidence="3" id="KW-1185">Reference proteome</keyword>
<feature type="domain" description="Xylose isomerase-like TIM barrel" evidence="1">
    <location>
        <begin position="24"/>
        <end position="245"/>
    </location>
</feature>
<reference evidence="2 3" key="1">
    <citation type="journal article" date="2019" name="Int. J. Syst. Evol. Microbiol.">
        <title>The Global Catalogue of Microorganisms (GCM) 10K type strain sequencing project: providing services to taxonomists for standard genome sequencing and annotation.</title>
        <authorList>
            <consortium name="The Broad Institute Genomics Platform"/>
            <consortium name="The Broad Institute Genome Sequencing Center for Infectious Disease"/>
            <person name="Wu L."/>
            <person name="Ma J."/>
        </authorList>
    </citation>
    <scope>NUCLEOTIDE SEQUENCE [LARGE SCALE GENOMIC DNA]</scope>
    <source>
        <strain evidence="2 3">CGMCC 1.15824</strain>
    </source>
</reference>
<protein>
    <submittedName>
        <fullName evidence="2">Sugar phosphate isomerase/epimerase family protein</fullName>
    </submittedName>
</protein>
<dbReference type="SUPFAM" id="SSF51658">
    <property type="entry name" value="Xylose isomerase-like"/>
    <property type="match status" value="1"/>
</dbReference>
<dbReference type="Gene3D" id="3.20.20.150">
    <property type="entry name" value="Divalent-metal-dependent TIM barrel enzymes"/>
    <property type="match status" value="1"/>
</dbReference>
<evidence type="ECO:0000313" key="3">
    <source>
        <dbReference type="Proteomes" id="UP001595925"/>
    </source>
</evidence>
<evidence type="ECO:0000259" key="1">
    <source>
        <dbReference type="Pfam" id="PF01261"/>
    </source>
</evidence>
<dbReference type="PANTHER" id="PTHR12110">
    <property type="entry name" value="HYDROXYPYRUVATE ISOMERASE"/>
    <property type="match status" value="1"/>
</dbReference>
<organism evidence="2 3">
    <name type="scientific">Saliphagus infecundisoli</name>
    <dbReference type="NCBI Taxonomy" id="1849069"/>
    <lineage>
        <taxon>Archaea</taxon>
        <taxon>Methanobacteriati</taxon>
        <taxon>Methanobacteriota</taxon>
        <taxon>Stenosarchaea group</taxon>
        <taxon>Halobacteria</taxon>
        <taxon>Halobacteriales</taxon>
        <taxon>Natrialbaceae</taxon>
        <taxon>Saliphagus</taxon>
    </lineage>
</organism>